<name>A0A0D1YGS3_9EURO</name>
<dbReference type="EMBL" id="KN847496">
    <property type="protein sequence ID" value="KIW14196.1"/>
    <property type="molecule type" value="Genomic_DNA"/>
</dbReference>
<proteinExistence type="predicted"/>
<accession>A0A0D1YGS3</accession>
<feature type="domain" description="Aminoglycoside phosphotransferase" evidence="1">
    <location>
        <begin position="81"/>
        <end position="298"/>
    </location>
</feature>
<evidence type="ECO:0000313" key="2">
    <source>
        <dbReference type="EMBL" id="KIW14196.1"/>
    </source>
</evidence>
<dbReference type="VEuPathDB" id="FungiDB:PV08_06977"/>
<gene>
    <name evidence="2" type="ORF">PV08_06977</name>
</gene>
<dbReference type="SUPFAM" id="SSF56112">
    <property type="entry name" value="Protein kinase-like (PK-like)"/>
    <property type="match status" value="1"/>
</dbReference>
<dbReference type="InterPro" id="IPR002575">
    <property type="entry name" value="Aminoglycoside_PTrfase"/>
</dbReference>
<organism evidence="2 3">
    <name type="scientific">Exophiala spinifera</name>
    <dbReference type="NCBI Taxonomy" id="91928"/>
    <lineage>
        <taxon>Eukaryota</taxon>
        <taxon>Fungi</taxon>
        <taxon>Dikarya</taxon>
        <taxon>Ascomycota</taxon>
        <taxon>Pezizomycotina</taxon>
        <taxon>Eurotiomycetes</taxon>
        <taxon>Chaetothyriomycetidae</taxon>
        <taxon>Chaetothyriales</taxon>
        <taxon>Herpotrichiellaceae</taxon>
        <taxon>Exophiala</taxon>
    </lineage>
</organism>
<dbReference type="PANTHER" id="PTHR21310:SF48">
    <property type="entry name" value="AMINOGLYCOSIDE PHOSPHOTRANSFERASE DOMAIN-CONTAINING PROTEIN"/>
    <property type="match status" value="1"/>
</dbReference>
<evidence type="ECO:0000313" key="3">
    <source>
        <dbReference type="Proteomes" id="UP000053328"/>
    </source>
</evidence>
<dbReference type="AlphaFoldDB" id="A0A0D1YGS3"/>
<dbReference type="Pfam" id="PF01636">
    <property type="entry name" value="APH"/>
    <property type="match status" value="1"/>
</dbReference>
<dbReference type="RefSeq" id="XP_016234412.1">
    <property type="nucleotide sequence ID" value="XM_016381310.1"/>
</dbReference>
<dbReference type="InterPro" id="IPR011009">
    <property type="entry name" value="Kinase-like_dom_sf"/>
</dbReference>
<sequence length="317" mass="36242">MSQAQAQDLGLEEEAPYYAPPADLPAPLPTTDEIKNATDIIADDNGHPKVVCVGPYVIKYGRGVDLYEGKNMMFVEQATTTGAVRLPRVYAFFEDAADECTYIIMEKIQGQTLKALWPSLDDARKDRICRQIKASVTELRAMPSPTGGYCAPGNRPLRVGLYPDVGPVDTEAEFNDALLEHFLRTKGGYKALDPSDPMFAMLARHLPTLDESLKKHSWAANWFRRQFSAVFRDHPPTFAHGDLKPENIMVDPQNNDMVTLIDWRKAGWYPSYWEYFPAVMGCTNFYNTDWDEWLDRVLVPYPNEYVWQMFLWCNMYN</sequence>
<dbReference type="STRING" id="91928.A0A0D1YGS3"/>
<protein>
    <recommendedName>
        <fullName evidence="1">Aminoglycoside phosphotransferase domain-containing protein</fullName>
    </recommendedName>
</protein>
<keyword evidence="3" id="KW-1185">Reference proteome</keyword>
<reference evidence="2 3" key="1">
    <citation type="submission" date="2015-01" db="EMBL/GenBank/DDBJ databases">
        <title>The Genome Sequence of Exophiala spinifera CBS89968.</title>
        <authorList>
            <consortium name="The Broad Institute Genomics Platform"/>
            <person name="Cuomo C."/>
            <person name="de Hoog S."/>
            <person name="Gorbushina A."/>
            <person name="Stielow B."/>
            <person name="Teixiera M."/>
            <person name="Abouelleil A."/>
            <person name="Chapman S.B."/>
            <person name="Priest M."/>
            <person name="Young S.K."/>
            <person name="Wortman J."/>
            <person name="Nusbaum C."/>
            <person name="Birren B."/>
        </authorList>
    </citation>
    <scope>NUCLEOTIDE SEQUENCE [LARGE SCALE GENOMIC DNA]</scope>
    <source>
        <strain evidence="2 3">CBS 89968</strain>
    </source>
</reference>
<dbReference type="HOGENOM" id="CLU_021768_5_1_1"/>
<dbReference type="GeneID" id="27334060"/>
<dbReference type="PANTHER" id="PTHR21310">
    <property type="entry name" value="AMINOGLYCOSIDE PHOSPHOTRANSFERASE-RELATED-RELATED"/>
    <property type="match status" value="1"/>
</dbReference>
<dbReference type="InterPro" id="IPR051678">
    <property type="entry name" value="AGP_Transferase"/>
</dbReference>
<dbReference type="Gene3D" id="3.90.1200.10">
    <property type="match status" value="1"/>
</dbReference>
<dbReference type="OrthoDB" id="4177236at2759"/>
<dbReference type="Proteomes" id="UP000053328">
    <property type="component" value="Unassembled WGS sequence"/>
</dbReference>
<evidence type="ECO:0000259" key="1">
    <source>
        <dbReference type="Pfam" id="PF01636"/>
    </source>
</evidence>